<name>A0A1Q9GX69_9GAMM</name>
<organism evidence="1 2">
    <name type="scientific">Photobacterium proteolyticum</name>
    <dbReference type="NCBI Taxonomy" id="1903952"/>
    <lineage>
        <taxon>Bacteria</taxon>
        <taxon>Pseudomonadati</taxon>
        <taxon>Pseudomonadota</taxon>
        <taxon>Gammaproteobacteria</taxon>
        <taxon>Vibrionales</taxon>
        <taxon>Vibrionaceae</taxon>
        <taxon>Photobacterium</taxon>
    </lineage>
</organism>
<keyword evidence="2" id="KW-1185">Reference proteome</keyword>
<reference evidence="1 2" key="1">
    <citation type="submission" date="2016-09" db="EMBL/GenBank/DDBJ databases">
        <title>Photobacterium proteolyticum sp. nov. a protease producing bacterium isolated from ocean sediments of Laizhou Bay.</title>
        <authorList>
            <person name="Li Y."/>
        </authorList>
    </citation>
    <scope>NUCLEOTIDE SEQUENCE [LARGE SCALE GENOMIC DNA]</scope>
    <source>
        <strain evidence="1 2">13-12</strain>
    </source>
</reference>
<dbReference type="EMBL" id="MJIL01000048">
    <property type="protein sequence ID" value="OLQ79855.1"/>
    <property type="molecule type" value="Genomic_DNA"/>
</dbReference>
<dbReference type="Proteomes" id="UP000186905">
    <property type="component" value="Unassembled WGS sequence"/>
</dbReference>
<sequence length="248" mass="26793">MNEQQIEALVKRVLAGMQPRTLVVLGGDADYQSLIIARLQQCQQRRFSIYIPPSATAAHSAIQWQEVGEILTWDGSDPVQFLSGFEAVWLPFLDPATLAEIANGLFGSPGAVLVQTALMKGIPTAALDYQCRLDSELNQLKGLANNPAMTARLTAQRQTVQALGLTLGSIAVFDAEPQEQGCQSLSTNERATNAITTNVRTNASVPAESASPRFITLSEVMEQGIAAFSEQDRLTDLAQEYVKAQQAS</sequence>
<comment type="caution">
    <text evidence="1">The sequence shown here is derived from an EMBL/GenBank/DDBJ whole genome shotgun (WGS) entry which is preliminary data.</text>
</comment>
<dbReference type="RefSeq" id="WP_075762474.1">
    <property type="nucleotide sequence ID" value="NZ_MJIL01000048.1"/>
</dbReference>
<evidence type="ECO:0000313" key="1">
    <source>
        <dbReference type="EMBL" id="OLQ79855.1"/>
    </source>
</evidence>
<dbReference type="STRING" id="1903952.BIT28_00980"/>
<proteinExistence type="predicted"/>
<evidence type="ECO:0008006" key="3">
    <source>
        <dbReference type="Google" id="ProtNLM"/>
    </source>
</evidence>
<evidence type="ECO:0000313" key="2">
    <source>
        <dbReference type="Proteomes" id="UP000186905"/>
    </source>
</evidence>
<dbReference type="AlphaFoldDB" id="A0A1Q9GX69"/>
<gene>
    <name evidence="1" type="ORF">BIT28_00980</name>
</gene>
<dbReference type="OrthoDB" id="6492516at2"/>
<protein>
    <recommendedName>
        <fullName evidence="3">Flavoprotein domain-containing protein</fullName>
    </recommendedName>
</protein>
<accession>A0A1Q9GX69</accession>